<keyword evidence="1" id="KW-1133">Transmembrane helix</keyword>
<dbReference type="EMBL" id="JBFTWV010000188">
    <property type="protein sequence ID" value="KAL2784234.1"/>
    <property type="molecule type" value="Genomic_DNA"/>
</dbReference>
<reference evidence="2 3" key="1">
    <citation type="submission" date="2024-07" db="EMBL/GenBank/DDBJ databases">
        <title>Section-level genome sequencing and comparative genomics of Aspergillus sections Usti and Cavernicolus.</title>
        <authorList>
            <consortium name="Lawrence Berkeley National Laboratory"/>
            <person name="Nybo J.L."/>
            <person name="Vesth T.C."/>
            <person name="Theobald S."/>
            <person name="Frisvad J.C."/>
            <person name="Larsen T.O."/>
            <person name="Kjaerboelling I."/>
            <person name="Rothschild-Mancinelli K."/>
            <person name="Lyhne E.K."/>
            <person name="Kogle M.E."/>
            <person name="Barry K."/>
            <person name="Clum A."/>
            <person name="Na H."/>
            <person name="Ledsgaard L."/>
            <person name="Lin J."/>
            <person name="Lipzen A."/>
            <person name="Kuo A."/>
            <person name="Riley R."/>
            <person name="Mondo S."/>
            <person name="Labutti K."/>
            <person name="Haridas S."/>
            <person name="Pangalinan J."/>
            <person name="Salamov A.A."/>
            <person name="Simmons B.A."/>
            <person name="Magnuson J.K."/>
            <person name="Chen J."/>
            <person name="Drula E."/>
            <person name="Henrissat B."/>
            <person name="Wiebenga A."/>
            <person name="Lubbers R.J."/>
            <person name="Gomes A.C."/>
            <person name="Makela M.R."/>
            <person name="Stajich J."/>
            <person name="Grigoriev I.V."/>
            <person name="Mortensen U.H."/>
            <person name="De Vries R.P."/>
            <person name="Baker S.E."/>
            <person name="Andersen M.R."/>
        </authorList>
    </citation>
    <scope>NUCLEOTIDE SEQUENCE [LARGE SCALE GENOMIC DNA]</scope>
    <source>
        <strain evidence="2 3">CBS 209.92</strain>
    </source>
</reference>
<feature type="transmembrane region" description="Helical" evidence="1">
    <location>
        <begin position="89"/>
        <end position="113"/>
    </location>
</feature>
<keyword evidence="1" id="KW-0812">Transmembrane</keyword>
<keyword evidence="3" id="KW-1185">Reference proteome</keyword>
<evidence type="ECO:0000313" key="2">
    <source>
        <dbReference type="EMBL" id="KAL2784234.1"/>
    </source>
</evidence>
<feature type="transmembrane region" description="Helical" evidence="1">
    <location>
        <begin position="62"/>
        <end position="82"/>
    </location>
</feature>
<accession>A0ABR4FLV3</accession>
<proteinExistence type="predicted"/>
<sequence>MNSTRQKPSPYFANDRHRALLSLRALSILTSLAALSTLAWTIPVHESVNNDGVGSGLTPGVVASTAYAFLWSTTVLILRYILHIPIHPGVYLALDFIAFGILAGCTIVMVIMIEPFFNSSYSCAGGNDCHGGLLARVEWFGAVMGLVCCAIHFGLFVWACWATHMQRMLQKRRVLVAPGKEVA</sequence>
<feature type="transmembrane region" description="Helical" evidence="1">
    <location>
        <begin position="21"/>
        <end position="42"/>
    </location>
</feature>
<feature type="transmembrane region" description="Helical" evidence="1">
    <location>
        <begin position="139"/>
        <end position="163"/>
    </location>
</feature>
<dbReference type="Proteomes" id="UP001610563">
    <property type="component" value="Unassembled WGS sequence"/>
</dbReference>
<comment type="caution">
    <text evidence="2">The sequence shown here is derived from an EMBL/GenBank/DDBJ whole genome shotgun (WGS) entry which is preliminary data.</text>
</comment>
<evidence type="ECO:0000313" key="3">
    <source>
        <dbReference type="Proteomes" id="UP001610563"/>
    </source>
</evidence>
<gene>
    <name evidence="2" type="ORF">BJX66DRAFT_317002</name>
</gene>
<keyword evidence="1" id="KW-0472">Membrane</keyword>
<protein>
    <recommendedName>
        <fullName evidence="4">MARVEL domain-containing protein</fullName>
    </recommendedName>
</protein>
<organism evidence="2 3">
    <name type="scientific">Aspergillus keveii</name>
    <dbReference type="NCBI Taxonomy" id="714993"/>
    <lineage>
        <taxon>Eukaryota</taxon>
        <taxon>Fungi</taxon>
        <taxon>Dikarya</taxon>
        <taxon>Ascomycota</taxon>
        <taxon>Pezizomycotina</taxon>
        <taxon>Eurotiomycetes</taxon>
        <taxon>Eurotiomycetidae</taxon>
        <taxon>Eurotiales</taxon>
        <taxon>Aspergillaceae</taxon>
        <taxon>Aspergillus</taxon>
        <taxon>Aspergillus subgen. Nidulantes</taxon>
    </lineage>
</organism>
<name>A0ABR4FLV3_9EURO</name>
<evidence type="ECO:0000256" key="1">
    <source>
        <dbReference type="SAM" id="Phobius"/>
    </source>
</evidence>
<evidence type="ECO:0008006" key="4">
    <source>
        <dbReference type="Google" id="ProtNLM"/>
    </source>
</evidence>